<proteinExistence type="predicted"/>
<evidence type="ECO:0000256" key="1">
    <source>
        <dbReference type="SAM" id="MobiDB-lite"/>
    </source>
</evidence>
<dbReference type="RefSeq" id="WP_310929200.1">
    <property type="nucleotide sequence ID" value="NZ_JAMQOQ010000003.1"/>
</dbReference>
<evidence type="ECO:0000313" key="4">
    <source>
        <dbReference type="Proteomes" id="UP001254813"/>
    </source>
</evidence>
<dbReference type="Gene3D" id="2.60.40.1120">
    <property type="entry name" value="Carboxypeptidase-like, regulatory domain"/>
    <property type="match status" value="1"/>
</dbReference>
<organism evidence="3 4">
    <name type="scientific">Halogeometricum luteum</name>
    <dbReference type="NCBI Taxonomy" id="2950537"/>
    <lineage>
        <taxon>Archaea</taxon>
        <taxon>Methanobacteriati</taxon>
        <taxon>Methanobacteriota</taxon>
        <taxon>Stenosarchaea group</taxon>
        <taxon>Halobacteria</taxon>
        <taxon>Halobacteriales</taxon>
        <taxon>Haloferacaceae</taxon>
        <taxon>Halogeometricum</taxon>
    </lineage>
</organism>
<dbReference type="Proteomes" id="UP001254813">
    <property type="component" value="Unassembled WGS sequence"/>
</dbReference>
<evidence type="ECO:0008006" key="5">
    <source>
        <dbReference type="Google" id="ProtNLM"/>
    </source>
</evidence>
<feature type="region of interest" description="Disordered" evidence="1">
    <location>
        <begin position="241"/>
        <end position="337"/>
    </location>
</feature>
<dbReference type="EMBL" id="JAMQOQ010000003">
    <property type="protein sequence ID" value="MDS0295323.1"/>
    <property type="molecule type" value="Genomic_DNA"/>
</dbReference>
<keyword evidence="4" id="KW-1185">Reference proteome</keyword>
<gene>
    <name evidence="3" type="ORF">NDI79_14190</name>
</gene>
<feature type="compositionally biased region" description="Low complexity" evidence="1">
    <location>
        <begin position="308"/>
        <end position="319"/>
    </location>
</feature>
<accession>A0ABU2G3G9</accession>
<evidence type="ECO:0000256" key="2">
    <source>
        <dbReference type="SAM" id="Phobius"/>
    </source>
</evidence>
<keyword evidence="2" id="KW-0472">Membrane</keyword>
<dbReference type="SUPFAM" id="SSF49478">
    <property type="entry name" value="Cna protein B-type domain"/>
    <property type="match status" value="1"/>
</dbReference>
<keyword evidence="2" id="KW-0812">Transmembrane</keyword>
<comment type="caution">
    <text evidence="3">The sequence shown here is derived from an EMBL/GenBank/DDBJ whole genome shotgun (WGS) entry which is preliminary data.</text>
</comment>
<feature type="transmembrane region" description="Helical" evidence="2">
    <location>
        <begin position="341"/>
        <end position="357"/>
    </location>
</feature>
<evidence type="ECO:0000313" key="3">
    <source>
        <dbReference type="EMBL" id="MDS0295323.1"/>
    </source>
</evidence>
<feature type="compositionally biased region" description="Low complexity" evidence="1">
    <location>
        <begin position="257"/>
        <end position="300"/>
    </location>
</feature>
<sequence>MSGRSRFAALLLAFMLVTSVGVASVSAQTDGEYSVEAQNSIDIPDRTVSVEGTDYAVSSVGKVTVGETLEASVSGADGADVSVDLYSPDRTIVNSGVVTDSSVSFSTENLRPGTYILAVYTDGSIVSIQPVVVAGYETTLNAPSELTAGESGDVTVQLDDVADLGSPENVELAIVQEDEVVDTVRMSSDSTYEYSAEIGSSLESGEYRMYAMVHNETAVSSEDVFSGDNDVVGVTDAQTLTVSGSAAQPQDDESGDDGSSGSSGNSGDSDTYSSDSDTTVTSTPSGATTEMMTTETTDAVETSEEQRTATTEMGATETASESEPDTEAPSGTSTDSSMPNFALYIVALALVAAALVARR</sequence>
<keyword evidence="2" id="KW-1133">Transmembrane helix</keyword>
<protein>
    <recommendedName>
        <fullName evidence="5">PGF-CTERM sorting domain-containing protein</fullName>
    </recommendedName>
</protein>
<reference evidence="3 4" key="1">
    <citation type="submission" date="2022-06" db="EMBL/GenBank/DDBJ databases">
        <title>Halogeometricum sp. a new haloarchaeum isolate from saline soil.</title>
        <authorList>
            <person name="Strakova D."/>
            <person name="Galisteo C."/>
            <person name="Sanchez-Porro C."/>
            <person name="Ventosa A."/>
        </authorList>
    </citation>
    <scope>NUCLEOTIDE SEQUENCE [LARGE SCALE GENOMIC DNA]</scope>
    <source>
        <strain evidence="4">S3BR25-2</strain>
    </source>
</reference>
<name>A0ABU2G3G9_9EURY</name>